<dbReference type="Proteomes" id="UP000755577">
    <property type="component" value="Unassembled WGS sequence"/>
</dbReference>
<feature type="transmembrane region" description="Helical" evidence="1">
    <location>
        <begin position="53"/>
        <end position="74"/>
    </location>
</feature>
<dbReference type="EMBL" id="CABVLY010000028">
    <property type="protein sequence ID" value="VVU52924.1"/>
    <property type="molecule type" value="Genomic_DNA"/>
</dbReference>
<evidence type="ECO:0000256" key="1">
    <source>
        <dbReference type="SAM" id="Phobius"/>
    </source>
</evidence>
<evidence type="ECO:0000313" key="5">
    <source>
        <dbReference type="Proteomes" id="UP000494201"/>
    </source>
</evidence>
<feature type="transmembrane region" description="Helical" evidence="1">
    <location>
        <begin position="218"/>
        <end position="243"/>
    </location>
</feature>
<reference evidence="3 6" key="2">
    <citation type="submission" date="2021-02" db="EMBL/GenBank/DDBJ databases">
        <title>Draft genome of the type strains Burkholderia anthina DSM16086.</title>
        <authorList>
            <person name="Hertel R."/>
            <person name="Meissner J."/>
            <person name="Poehlein A."/>
            <person name="Daniel R."/>
            <person name="Commichau F.M."/>
        </authorList>
    </citation>
    <scope>NUCLEOTIDE SEQUENCE [LARGE SCALE GENOMIC DNA]</scope>
    <source>
        <strain evidence="3 6">DSM 16086</strain>
    </source>
</reference>
<evidence type="ECO:0000313" key="6">
    <source>
        <dbReference type="Proteomes" id="UP000755577"/>
    </source>
</evidence>
<dbReference type="RefSeq" id="WP_174928060.1">
    <property type="nucleotide sequence ID" value="NZ_CABVLY010000028.1"/>
</dbReference>
<dbReference type="GeneID" id="56503734"/>
<reference evidence="4 5" key="1">
    <citation type="submission" date="2019-09" db="EMBL/GenBank/DDBJ databases">
        <authorList>
            <person name="Depoorter E."/>
        </authorList>
    </citation>
    <scope>NUCLEOTIDE SEQUENCE [LARGE SCALE GENOMIC DNA]</scope>
    <source>
        <strain evidence="4">LMG 20980</strain>
    </source>
</reference>
<evidence type="ECO:0000313" key="3">
    <source>
        <dbReference type="EMBL" id="MBM2768947.1"/>
    </source>
</evidence>
<accession>A0A6P2GGN3</accession>
<keyword evidence="6" id="KW-1185">Reference proteome</keyword>
<dbReference type="Pfam" id="PF00487">
    <property type="entry name" value="FA_desaturase"/>
    <property type="match status" value="1"/>
</dbReference>
<keyword evidence="1" id="KW-1133">Transmembrane helix</keyword>
<feature type="domain" description="Fatty acid desaturase" evidence="2">
    <location>
        <begin position="91"/>
        <end position="313"/>
    </location>
</feature>
<gene>
    <name evidence="4" type="ORF">BAN20980_05663</name>
    <name evidence="3" type="ORF">JQK92_21265</name>
</gene>
<dbReference type="AlphaFoldDB" id="A0A6P2GGN3"/>
<sequence length="404" mass="45131">MTLPKSLTNEGEIPRISVRASYLRFPGWTQPLWTRLTGKPLPNEQAWFTPHPALSLGMDVLLAIGTCAVLLYLLTSSRDWLRILGYVVAPMAMVFLAGLLRKIQVVYGHHAIHETLFRRGSRMNGLVSKGLTIFVLAQNEIEYEQEHLDHHRRSVFTTRDDADASLLFNFGIRPGRSIAELNHNLISTLFSPVFHLWFLKSRVISNLRRPPIEQCLVVVWLVVLVVVMPACFGVNATAIALWLPLTALYQMSALLQFSTEHVWLVGAAPGVHQGVYAERCHGRFCGECVPGADGNVPSTRVWLRWWCRTLFMHIPMRVGVLVGDLPAHDWHHLASAVGHSHRSWPDAIFERQRAIDSGNSAGMEERELWGIENMIAHVFVHMSQAAALPAESELAAGTSPANGS</sequence>
<evidence type="ECO:0000259" key="2">
    <source>
        <dbReference type="Pfam" id="PF00487"/>
    </source>
</evidence>
<keyword evidence="1" id="KW-0472">Membrane</keyword>
<evidence type="ECO:0000313" key="4">
    <source>
        <dbReference type="EMBL" id="VVU52924.1"/>
    </source>
</evidence>
<name>A0A6P2GGN3_9BURK</name>
<feature type="transmembrane region" description="Helical" evidence="1">
    <location>
        <begin position="181"/>
        <end position="198"/>
    </location>
</feature>
<protein>
    <submittedName>
        <fullName evidence="3">Stearoyl-CoA 9-desaturase</fullName>
    </submittedName>
</protein>
<organism evidence="4 5">
    <name type="scientific">Burkholderia anthina</name>
    <dbReference type="NCBI Taxonomy" id="179879"/>
    <lineage>
        <taxon>Bacteria</taxon>
        <taxon>Pseudomonadati</taxon>
        <taxon>Pseudomonadota</taxon>
        <taxon>Betaproteobacteria</taxon>
        <taxon>Burkholderiales</taxon>
        <taxon>Burkholderiaceae</taxon>
        <taxon>Burkholderia</taxon>
        <taxon>Burkholderia cepacia complex</taxon>
    </lineage>
</organism>
<proteinExistence type="predicted"/>
<keyword evidence="1" id="KW-0812">Transmembrane</keyword>
<dbReference type="Proteomes" id="UP000494201">
    <property type="component" value="Unassembled WGS sequence"/>
</dbReference>
<dbReference type="EMBL" id="JAFCIQ010000016">
    <property type="protein sequence ID" value="MBM2768947.1"/>
    <property type="molecule type" value="Genomic_DNA"/>
</dbReference>
<dbReference type="InterPro" id="IPR005804">
    <property type="entry name" value="FA_desaturase_dom"/>
</dbReference>
<feature type="transmembrane region" description="Helical" evidence="1">
    <location>
        <begin position="80"/>
        <end position="100"/>
    </location>
</feature>